<evidence type="ECO:0000313" key="3">
    <source>
        <dbReference type="EMBL" id="KDR37514.1"/>
    </source>
</evidence>
<evidence type="ECO:0000256" key="1">
    <source>
        <dbReference type="SAM" id="Phobius"/>
    </source>
</evidence>
<name>A0A069PCF6_9BURK</name>
<keyword evidence="1" id="KW-0812">Transmembrane</keyword>
<proteinExistence type="predicted"/>
<dbReference type="AlphaFoldDB" id="A0A069PCF6"/>
<dbReference type="Gene3D" id="1.10.287.70">
    <property type="match status" value="1"/>
</dbReference>
<keyword evidence="1" id="KW-1133">Transmembrane helix</keyword>
<accession>A0A069PCF6</accession>
<evidence type="ECO:0000259" key="2">
    <source>
        <dbReference type="Pfam" id="PF07885"/>
    </source>
</evidence>
<protein>
    <submittedName>
        <fullName evidence="3">Ion transporter</fullName>
    </submittedName>
</protein>
<dbReference type="STRING" id="60547.GCA_000751215_05696"/>
<sequence>MKNADNSAHAPLKARHVLQEVARALWHLRVPLASLFVFYFLLSVVMYYAGGPVDSGSGAPSSFGQTLNYCAMRALTIGHLNIVPTTTVGRVDSAMLGALGILFVGIVAAAAVRGVQEALRHAGTQR</sequence>
<comment type="caution">
    <text evidence="3">The sequence shown here is derived from an EMBL/GenBank/DDBJ whole genome shotgun (WGS) entry which is preliminary data.</text>
</comment>
<dbReference type="EMBL" id="JFHC01000262">
    <property type="protein sequence ID" value="KDR37514.1"/>
    <property type="molecule type" value="Genomic_DNA"/>
</dbReference>
<organism evidence="3 4">
    <name type="scientific">Caballeronia glathei</name>
    <dbReference type="NCBI Taxonomy" id="60547"/>
    <lineage>
        <taxon>Bacteria</taxon>
        <taxon>Pseudomonadati</taxon>
        <taxon>Pseudomonadota</taxon>
        <taxon>Betaproteobacteria</taxon>
        <taxon>Burkholderiales</taxon>
        <taxon>Burkholderiaceae</taxon>
        <taxon>Caballeronia</taxon>
    </lineage>
</organism>
<evidence type="ECO:0000313" key="4">
    <source>
        <dbReference type="Proteomes" id="UP000027466"/>
    </source>
</evidence>
<keyword evidence="4" id="KW-1185">Reference proteome</keyword>
<dbReference type="InterPro" id="IPR013099">
    <property type="entry name" value="K_chnl_dom"/>
</dbReference>
<gene>
    <name evidence="3" type="ORF">BG61_17080</name>
</gene>
<feature type="domain" description="Potassium channel" evidence="2">
    <location>
        <begin position="35"/>
        <end position="113"/>
    </location>
</feature>
<dbReference type="RefSeq" id="WP_035943745.1">
    <property type="nucleotide sequence ID" value="NZ_JFHC01000262.1"/>
</dbReference>
<dbReference type="SUPFAM" id="SSF81324">
    <property type="entry name" value="Voltage-gated potassium channels"/>
    <property type="match status" value="1"/>
</dbReference>
<feature type="transmembrane region" description="Helical" evidence="1">
    <location>
        <begin position="94"/>
        <end position="112"/>
    </location>
</feature>
<reference evidence="3 4" key="1">
    <citation type="submission" date="2014-03" db="EMBL/GenBank/DDBJ databases">
        <title>Draft Genome Sequences of Four Burkholderia Strains.</title>
        <authorList>
            <person name="Liu X.Y."/>
            <person name="Li C.X."/>
            <person name="Xu J.H."/>
        </authorList>
    </citation>
    <scope>NUCLEOTIDE SEQUENCE [LARGE SCALE GENOMIC DNA]</scope>
    <source>
        <strain evidence="3 4">DSM 50014</strain>
    </source>
</reference>
<feature type="transmembrane region" description="Helical" evidence="1">
    <location>
        <begin position="32"/>
        <end position="50"/>
    </location>
</feature>
<dbReference type="Pfam" id="PF07885">
    <property type="entry name" value="Ion_trans_2"/>
    <property type="match status" value="1"/>
</dbReference>
<keyword evidence="1" id="KW-0472">Membrane</keyword>
<dbReference type="Proteomes" id="UP000027466">
    <property type="component" value="Unassembled WGS sequence"/>
</dbReference>